<dbReference type="OrthoDB" id="8750087at2"/>
<organism evidence="2 3">
    <name type="scientific">Acidaminobacter hydrogenoformans DSM 2784</name>
    <dbReference type="NCBI Taxonomy" id="1120920"/>
    <lineage>
        <taxon>Bacteria</taxon>
        <taxon>Bacillati</taxon>
        <taxon>Bacillota</taxon>
        <taxon>Clostridia</taxon>
        <taxon>Peptostreptococcales</taxon>
        <taxon>Acidaminobacteraceae</taxon>
        <taxon>Acidaminobacter</taxon>
    </lineage>
</organism>
<dbReference type="Proteomes" id="UP000199208">
    <property type="component" value="Unassembled WGS sequence"/>
</dbReference>
<protein>
    <submittedName>
        <fullName evidence="2">Ribosomal protein S18 acetylase RimI</fullName>
    </submittedName>
</protein>
<keyword evidence="2" id="KW-0687">Ribonucleoprotein</keyword>
<keyword evidence="3" id="KW-1185">Reference proteome</keyword>
<dbReference type="Gene3D" id="3.40.630.30">
    <property type="match status" value="1"/>
</dbReference>
<accession>A0A1G5S5U3</accession>
<proteinExistence type="predicted"/>
<evidence type="ECO:0000313" key="2">
    <source>
        <dbReference type="EMBL" id="SCZ81706.1"/>
    </source>
</evidence>
<dbReference type="EMBL" id="FMWL01000021">
    <property type="protein sequence ID" value="SCZ81706.1"/>
    <property type="molecule type" value="Genomic_DNA"/>
</dbReference>
<name>A0A1G5S5U3_9FIRM</name>
<dbReference type="AlphaFoldDB" id="A0A1G5S5U3"/>
<feature type="domain" description="N-acetyltransferase" evidence="1">
    <location>
        <begin position="25"/>
        <end position="195"/>
    </location>
</feature>
<dbReference type="STRING" id="1120920.SAMN03080599_02956"/>
<dbReference type="GO" id="GO:0005840">
    <property type="term" value="C:ribosome"/>
    <property type="evidence" value="ECO:0007669"/>
    <property type="project" value="UniProtKB-KW"/>
</dbReference>
<dbReference type="RefSeq" id="WP_092592812.1">
    <property type="nucleotide sequence ID" value="NZ_FMWL01000021.1"/>
</dbReference>
<dbReference type="InterPro" id="IPR016181">
    <property type="entry name" value="Acyl_CoA_acyltransferase"/>
</dbReference>
<gene>
    <name evidence="2" type="ORF">SAMN03080599_02956</name>
</gene>
<dbReference type="GO" id="GO:0016747">
    <property type="term" value="F:acyltransferase activity, transferring groups other than amino-acyl groups"/>
    <property type="evidence" value="ECO:0007669"/>
    <property type="project" value="InterPro"/>
</dbReference>
<evidence type="ECO:0000313" key="3">
    <source>
        <dbReference type="Proteomes" id="UP000199208"/>
    </source>
</evidence>
<sequence length="255" mass="28982">MKLIDFGKLVSRANGEKKEKEFEMVMLDDSKLDDVMKLQDLIYSNLRDKDIFATDTKEDYLKDMADGGFVLGVYVDKELISYRYVSFPGFSEKNLGLDLGMHPEALMYSANLETTVVHPDFRGNKLQKLTLDHAIELVKEKGYYHLFSTVSPKNIFSLANIMSGELKVKGLKKKYGKLPDNSDGKWRFILHRDLKEEVCAEYGNLLSLSLTDFNSQVKALKGGYIGHQVDRFDQKIVYADNNSCGLVVPEQSILL</sequence>
<evidence type="ECO:0000259" key="1">
    <source>
        <dbReference type="PROSITE" id="PS51186"/>
    </source>
</evidence>
<reference evidence="2 3" key="1">
    <citation type="submission" date="2016-10" db="EMBL/GenBank/DDBJ databases">
        <authorList>
            <person name="de Groot N.N."/>
        </authorList>
    </citation>
    <scope>NUCLEOTIDE SEQUENCE [LARGE SCALE GENOMIC DNA]</scope>
    <source>
        <strain evidence="2 3">DSM 2784</strain>
    </source>
</reference>
<dbReference type="PROSITE" id="PS51186">
    <property type="entry name" value="GNAT"/>
    <property type="match status" value="1"/>
</dbReference>
<dbReference type="SUPFAM" id="SSF55729">
    <property type="entry name" value="Acyl-CoA N-acyltransferases (Nat)"/>
    <property type="match status" value="1"/>
</dbReference>
<dbReference type="InterPro" id="IPR000182">
    <property type="entry name" value="GNAT_dom"/>
</dbReference>
<keyword evidence="2" id="KW-0689">Ribosomal protein</keyword>